<name>A0ABD3FCU6_9STRA</name>
<evidence type="ECO:0000256" key="1">
    <source>
        <dbReference type="SAM" id="MobiDB-lite"/>
    </source>
</evidence>
<dbReference type="EMBL" id="JBIMZQ010000024">
    <property type="protein sequence ID" value="KAL3664251.1"/>
    <property type="molecule type" value="Genomic_DNA"/>
</dbReference>
<dbReference type="AlphaFoldDB" id="A0ABD3FCU6"/>
<sequence length="115" mass="14030">MAPCRVMRRELEAFLRRMNGDERERLMREHRKYMNSVTQSTEMRRRSGLQTSRPLSVTSSHQHRHHREQHRQHQCRLFQGPQAYSTNTILYTKPAFLTDLLYIIHVRQIDFYSWT</sequence>
<reference evidence="2 3" key="1">
    <citation type="submission" date="2024-09" db="EMBL/GenBank/DDBJ databases">
        <title>Genome sequencing and assembly of Phytophthora oleae, isolate VK10A, causative agent of rot of olive drupes.</title>
        <authorList>
            <person name="Conti Taguali S."/>
            <person name="Riolo M."/>
            <person name="La Spada F."/>
            <person name="Cacciola S.O."/>
            <person name="Dionisio G."/>
        </authorList>
    </citation>
    <scope>NUCLEOTIDE SEQUENCE [LARGE SCALE GENOMIC DNA]</scope>
    <source>
        <strain evidence="2 3">VK10A</strain>
    </source>
</reference>
<organism evidence="2 3">
    <name type="scientific">Phytophthora oleae</name>
    <dbReference type="NCBI Taxonomy" id="2107226"/>
    <lineage>
        <taxon>Eukaryota</taxon>
        <taxon>Sar</taxon>
        <taxon>Stramenopiles</taxon>
        <taxon>Oomycota</taxon>
        <taxon>Peronosporomycetes</taxon>
        <taxon>Peronosporales</taxon>
        <taxon>Peronosporaceae</taxon>
        <taxon>Phytophthora</taxon>
    </lineage>
</organism>
<feature type="region of interest" description="Disordered" evidence="1">
    <location>
        <begin position="35"/>
        <end position="68"/>
    </location>
</feature>
<protein>
    <submittedName>
        <fullName evidence="2">Uncharacterized protein</fullName>
    </submittedName>
</protein>
<proteinExistence type="predicted"/>
<dbReference type="Proteomes" id="UP001632037">
    <property type="component" value="Unassembled WGS sequence"/>
</dbReference>
<gene>
    <name evidence="2" type="ORF">V7S43_010578</name>
</gene>
<keyword evidence="3" id="KW-1185">Reference proteome</keyword>
<evidence type="ECO:0000313" key="2">
    <source>
        <dbReference type="EMBL" id="KAL3664251.1"/>
    </source>
</evidence>
<evidence type="ECO:0000313" key="3">
    <source>
        <dbReference type="Proteomes" id="UP001632037"/>
    </source>
</evidence>
<accession>A0ABD3FCU6</accession>
<comment type="caution">
    <text evidence="2">The sequence shown here is derived from an EMBL/GenBank/DDBJ whole genome shotgun (WGS) entry which is preliminary data.</text>
</comment>
<feature type="compositionally biased region" description="Polar residues" evidence="1">
    <location>
        <begin position="48"/>
        <end position="60"/>
    </location>
</feature>